<accession>A0ABT3JR19</accession>
<dbReference type="Gene3D" id="2.40.50.140">
    <property type="entry name" value="Nucleic acid-binding proteins"/>
    <property type="match status" value="1"/>
</dbReference>
<evidence type="ECO:0000256" key="5">
    <source>
        <dbReference type="SAM" id="MobiDB-lite"/>
    </source>
</evidence>
<comment type="caution">
    <text evidence="10">The sequence shown here is derived from an EMBL/GenBank/DDBJ whole genome shotgun (WGS) entry which is preliminary data.</text>
</comment>
<feature type="domain" description="NfeD1b N-terminal" evidence="9">
    <location>
        <begin position="18"/>
        <end position="118"/>
    </location>
</feature>
<sequence>MLLAAAGAQEREAAAPHVALIEIDGAIGPATAGYFEKASRRAVANGASAIVLRIDTPGGLDGATRDIVRTILNSPLPVIGYVAPDGARAASAGTYILYACHVAAMAPATHLGAATPVPLGGRPFGGDDQEPRDAAGDWDRQDDGAAQPSRGRGDAMQNKHLGDAVAYIRGLAERRGRNADWAERAVREGIGASAREALELNVVDLLSRDGADLLRQVDGRTVQLADGESTLATTGLPLQPYAPDWRMRFLAVLTNPGVAYFLLLAGIYGLLLEGYNPGAVLPGVTGAICLLLGLFAFQLLPINYVGVALILLGIALIVAESMLPSFGVLGFGGITAFIIGSILLLDIDVPGYQTHRGVVAGVATAAVLGMSATVWLLMRSRRSRVVTGEAALLRAQLVVSEFADGQGWARLKGEHWRIRAEQPLVRGDTVRVLAMEGLTLRVEKT</sequence>
<feature type="compositionally biased region" description="Basic and acidic residues" evidence="5">
    <location>
        <begin position="129"/>
        <end position="143"/>
    </location>
</feature>
<feature type="transmembrane region" description="Helical" evidence="6">
    <location>
        <begin position="357"/>
        <end position="378"/>
    </location>
</feature>
<dbReference type="Gene3D" id="3.90.226.10">
    <property type="entry name" value="2-enoyl-CoA Hydratase, Chain A, domain 1"/>
    <property type="match status" value="1"/>
</dbReference>
<feature type="transmembrane region" description="Helical" evidence="6">
    <location>
        <begin position="249"/>
        <end position="271"/>
    </location>
</feature>
<keyword evidence="3 6" id="KW-1133">Transmembrane helix</keyword>
<keyword evidence="2 6" id="KW-0812">Transmembrane</keyword>
<evidence type="ECO:0000256" key="6">
    <source>
        <dbReference type="SAM" id="Phobius"/>
    </source>
</evidence>
<evidence type="ECO:0000256" key="3">
    <source>
        <dbReference type="ARBA" id="ARBA00022989"/>
    </source>
</evidence>
<dbReference type="InterPro" id="IPR002810">
    <property type="entry name" value="NfeD-like_C"/>
</dbReference>
<dbReference type="InterPro" id="IPR012340">
    <property type="entry name" value="NA-bd_OB-fold"/>
</dbReference>
<feature type="domain" description="NfeD integral membrane" evidence="8">
    <location>
        <begin position="258"/>
        <end position="371"/>
    </location>
</feature>
<dbReference type="EMBL" id="JAPCHY010000001">
    <property type="protein sequence ID" value="MCW4470933.1"/>
    <property type="molecule type" value="Genomic_DNA"/>
</dbReference>
<organism evidence="10 11">
    <name type="scientific">Xanthomonas chitinilytica</name>
    <dbReference type="NCBI Taxonomy" id="2989819"/>
    <lineage>
        <taxon>Bacteria</taxon>
        <taxon>Pseudomonadati</taxon>
        <taxon>Pseudomonadota</taxon>
        <taxon>Gammaproteobacteria</taxon>
        <taxon>Lysobacterales</taxon>
        <taxon>Lysobacteraceae</taxon>
        <taxon>Xanthomonas</taxon>
    </lineage>
</organism>
<dbReference type="Pfam" id="PF01957">
    <property type="entry name" value="NfeD"/>
    <property type="match status" value="1"/>
</dbReference>
<evidence type="ECO:0000259" key="9">
    <source>
        <dbReference type="Pfam" id="PF25145"/>
    </source>
</evidence>
<feature type="region of interest" description="Disordered" evidence="5">
    <location>
        <begin position="119"/>
        <end position="156"/>
    </location>
</feature>
<evidence type="ECO:0000259" key="7">
    <source>
        <dbReference type="Pfam" id="PF01957"/>
    </source>
</evidence>
<dbReference type="RefSeq" id="WP_265125118.1">
    <property type="nucleotide sequence ID" value="NZ_JAPCHY010000001.1"/>
</dbReference>
<dbReference type="PANTHER" id="PTHR33507:SF4">
    <property type="entry name" value="NODULATION COMPETITIVENESS PROTEIN NFED"/>
    <property type="match status" value="1"/>
</dbReference>
<evidence type="ECO:0000256" key="1">
    <source>
        <dbReference type="ARBA" id="ARBA00004141"/>
    </source>
</evidence>
<feature type="transmembrane region" description="Helical" evidence="6">
    <location>
        <begin position="326"/>
        <end position="345"/>
    </location>
</feature>
<dbReference type="CDD" id="cd07020">
    <property type="entry name" value="Clp_protease_NfeD_1"/>
    <property type="match status" value="1"/>
</dbReference>
<evidence type="ECO:0000313" key="10">
    <source>
        <dbReference type="EMBL" id="MCW4470933.1"/>
    </source>
</evidence>
<dbReference type="Pfam" id="PF24961">
    <property type="entry name" value="NfeD_membrane"/>
    <property type="match status" value="1"/>
</dbReference>
<comment type="subcellular location">
    <subcellularLocation>
        <location evidence="1">Membrane</location>
        <topology evidence="1">Multi-pass membrane protein</topology>
    </subcellularLocation>
</comment>
<proteinExistence type="predicted"/>
<feature type="domain" description="NfeD-like C-terminal" evidence="7">
    <location>
        <begin position="392"/>
        <end position="444"/>
    </location>
</feature>
<keyword evidence="11" id="KW-1185">Reference proteome</keyword>
<dbReference type="SUPFAM" id="SSF52096">
    <property type="entry name" value="ClpP/crotonase"/>
    <property type="match status" value="1"/>
</dbReference>
<feature type="transmembrane region" description="Helical" evidence="6">
    <location>
        <begin position="302"/>
        <end position="319"/>
    </location>
</feature>
<name>A0ABT3JR19_9XANT</name>
<reference evidence="10 11" key="1">
    <citation type="submission" date="2022-10" db="EMBL/GenBank/DDBJ databases">
        <title>Xanthomonas sp. H13-6.</title>
        <authorList>
            <person name="Liu X."/>
            <person name="Deng Z."/>
            <person name="Jiang Y."/>
            <person name="Yu T."/>
            <person name="Ai J."/>
        </authorList>
    </citation>
    <scope>NUCLEOTIDE SEQUENCE [LARGE SCALE GENOMIC DNA]</scope>
    <source>
        <strain evidence="10 11">H13-6</strain>
    </source>
</reference>
<dbReference type="Pfam" id="PF25145">
    <property type="entry name" value="NfeD1b_N"/>
    <property type="match status" value="1"/>
</dbReference>
<evidence type="ECO:0000259" key="8">
    <source>
        <dbReference type="Pfam" id="PF24961"/>
    </source>
</evidence>
<protein>
    <submittedName>
        <fullName evidence="10">Nodulation protein NfeD</fullName>
    </submittedName>
</protein>
<dbReference type="PANTHER" id="PTHR33507">
    <property type="entry name" value="INNER MEMBRANE PROTEIN YBBJ"/>
    <property type="match status" value="1"/>
</dbReference>
<dbReference type="InterPro" id="IPR056738">
    <property type="entry name" value="NfeD1b_N"/>
</dbReference>
<dbReference type="InterPro" id="IPR056739">
    <property type="entry name" value="NfeD_membrane"/>
</dbReference>
<dbReference type="SUPFAM" id="SSF141322">
    <property type="entry name" value="NfeD domain-like"/>
    <property type="match status" value="1"/>
</dbReference>
<gene>
    <name evidence="10" type="ORF">OK345_00175</name>
</gene>
<keyword evidence="4 6" id="KW-0472">Membrane</keyword>
<dbReference type="Proteomes" id="UP001209922">
    <property type="component" value="Unassembled WGS sequence"/>
</dbReference>
<dbReference type="InterPro" id="IPR029045">
    <property type="entry name" value="ClpP/crotonase-like_dom_sf"/>
</dbReference>
<evidence type="ECO:0000256" key="2">
    <source>
        <dbReference type="ARBA" id="ARBA00022692"/>
    </source>
</evidence>
<evidence type="ECO:0000313" key="11">
    <source>
        <dbReference type="Proteomes" id="UP001209922"/>
    </source>
</evidence>
<feature type="transmembrane region" description="Helical" evidence="6">
    <location>
        <begin position="278"/>
        <end position="296"/>
    </location>
</feature>
<dbReference type="InterPro" id="IPR052165">
    <property type="entry name" value="Membrane_assoc_protease"/>
</dbReference>
<evidence type="ECO:0000256" key="4">
    <source>
        <dbReference type="ARBA" id="ARBA00023136"/>
    </source>
</evidence>